<feature type="region of interest" description="Disordered" evidence="3">
    <location>
        <begin position="1"/>
        <end position="24"/>
    </location>
</feature>
<evidence type="ECO:0000256" key="1">
    <source>
        <dbReference type="ARBA" id="ARBA00009477"/>
    </source>
</evidence>
<dbReference type="Gene3D" id="2.40.50.100">
    <property type="match status" value="1"/>
</dbReference>
<evidence type="ECO:0000256" key="3">
    <source>
        <dbReference type="SAM" id="MobiDB-lite"/>
    </source>
</evidence>
<evidence type="ECO:0000256" key="4">
    <source>
        <dbReference type="SAM" id="Phobius"/>
    </source>
</evidence>
<dbReference type="Gene3D" id="2.40.420.20">
    <property type="match status" value="1"/>
</dbReference>
<feature type="domain" description="CusB-like beta-barrel" evidence="6">
    <location>
        <begin position="336"/>
        <end position="394"/>
    </location>
</feature>
<dbReference type="NCBIfam" id="TIGR01730">
    <property type="entry name" value="RND_mfp"/>
    <property type="match status" value="1"/>
</dbReference>
<dbReference type="InterPro" id="IPR058792">
    <property type="entry name" value="Beta-barrel_RND_2"/>
</dbReference>
<protein>
    <submittedName>
        <fullName evidence="7">Multidrug resistance protein MdtA</fullName>
    </submittedName>
</protein>
<keyword evidence="8" id="KW-1185">Reference proteome</keyword>
<evidence type="ECO:0000313" key="8">
    <source>
        <dbReference type="Proteomes" id="UP000316095"/>
    </source>
</evidence>
<feature type="coiled-coil region" evidence="2">
    <location>
        <begin position="223"/>
        <end position="271"/>
    </location>
</feature>
<keyword evidence="4" id="KW-0472">Membrane</keyword>
<dbReference type="Gene3D" id="2.40.30.170">
    <property type="match status" value="1"/>
</dbReference>
<feature type="domain" description="Multidrug resistance protein MdtA-like barrel-sandwich hybrid" evidence="5">
    <location>
        <begin position="147"/>
        <end position="306"/>
    </location>
</feature>
<dbReference type="InterPro" id="IPR058625">
    <property type="entry name" value="MdtA-like_BSH"/>
</dbReference>
<dbReference type="Gene3D" id="1.10.287.470">
    <property type="entry name" value="Helix hairpin bin"/>
    <property type="match status" value="1"/>
</dbReference>
<accession>A0A5C5XNK9</accession>
<comment type="caution">
    <text evidence="7">The sequence shown here is derived from an EMBL/GenBank/DDBJ whole genome shotgun (WGS) entry which is preliminary data.</text>
</comment>
<comment type="similarity">
    <text evidence="1">Belongs to the membrane fusion protein (MFP) (TC 8.A.1) family.</text>
</comment>
<reference evidence="7 8" key="1">
    <citation type="submission" date="2019-02" db="EMBL/GenBank/DDBJ databases">
        <title>Deep-cultivation of Planctomycetes and their phenomic and genomic characterization uncovers novel biology.</title>
        <authorList>
            <person name="Wiegand S."/>
            <person name="Jogler M."/>
            <person name="Boedeker C."/>
            <person name="Pinto D."/>
            <person name="Vollmers J."/>
            <person name="Rivas-Marin E."/>
            <person name="Kohn T."/>
            <person name="Peeters S.H."/>
            <person name="Heuer A."/>
            <person name="Rast P."/>
            <person name="Oberbeckmann S."/>
            <person name="Bunk B."/>
            <person name="Jeske O."/>
            <person name="Meyerdierks A."/>
            <person name="Storesund J.E."/>
            <person name="Kallscheuer N."/>
            <person name="Luecker S."/>
            <person name="Lage O.M."/>
            <person name="Pohl T."/>
            <person name="Merkel B.J."/>
            <person name="Hornburger P."/>
            <person name="Mueller R.-W."/>
            <person name="Bruemmer F."/>
            <person name="Labrenz M."/>
            <person name="Spormann A.M."/>
            <person name="Op Den Camp H."/>
            <person name="Overmann J."/>
            <person name="Amann R."/>
            <person name="Jetten M.S.M."/>
            <person name="Mascher T."/>
            <person name="Medema M.H."/>
            <person name="Devos D.P."/>
            <person name="Kaster A.-K."/>
            <person name="Ovreas L."/>
            <person name="Rohde M."/>
            <person name="Galperin M.Y."/>
            <person name="Jogler C."/>
        </authorList>
    </citation>
    <scope>NUCLEOTIDE SEQUENCE [LARGE SCALE GENOMIC DNA]</scope>
    <source>
        <strain evidence="7 8">Pan54</strain>
    </source>
</reference>
<dbReference type="PANTHER" id="PTHR30469:SF12">
    <property type="entry name" value="MULTIDRUG RESISTANCE PROTEIN MDTA"/>
    <property type="match status" value="1"/>
</dbReference>
<dbReference type="SUPFAM" id="SSF111369">
    <property type="entry name" value="HlyD-like secretion proteins"/>
    <property type="match status" value="1"/>
</dbReference>
<dbReference type="Proteomes" id="UP000316095">
    <property type="component" value="Unassembled WGS sequence"/>
</dbReference>
<gene>
    <name evidence="7" type="primary">mdtA_2</name>
    <name evidence="7" type="ORF">Pan54_48320</name>
</gene>
<proteinExistence type="inferred from homology"/>
<dbReference type="AlphaFoldDB" id="A0A5C5XNK9"/>
<feature type="coiled-coil region" evidence="2">
    <location>
        <begin position="164"/>
        <end position="198"/>
    </location>
</feature>
<evidence type="ECO:0000256" key="2">
    <source>
        <dbReference type="SAM" id="Coils"/>
    </source>
</evidence>
<organism evidence="7 8">
    <name type="scientific">Rubinisphaera italica</name>
    <dbReference type="NCBI Taxonomy" id="2527969"/>
    <lineage>
        <taxon>Bacteria</taxon>
        <taxon>Pseudomonadati</taxon>
        <taxon>Planctomycetota</taxon>
        <taxon>Planctomycetia</taxon>
        <taxon>Planctomycetales</taxon>
        <taxon>Planctomycetaceae</taxon>
        <taxon>Rubinisphaera</taxon>
    </lineage>
</organism>
<evidence type="ECO:0000313" key="7">
    <source>
        <dbReference type="EMBL" id="TWT64071.1"/>
    </source>
</evidence>
<evidence type="ECO:0000259" key="6">
    <source>
        <dbReference type="Pfam" id="PF25954"/>
    </source>
</evidence>
<dbReference type="GO" id="GO:1990281">
    <property type="term" value="C:efflux pump complex"/>
    <property type="evidence" value="ECO:0007669"/>
    <property type="project" value="TreeGrafter"/>
</dbReference>
<dbReference type="InterPro" id="IPR006143">
    <property type="entry name" value="RND_pump_MFP"/>
</dbReference>
<dbReference type="GO" id="GO:0015562">
    <property type="term" value="F:efflux transmembrane transporter activity"/>
    <property type="evidence" value="ECO:0007669"/>
    <property type="project" value="TreeGrafter"/>
</dbReference>
<feature type="transmembrane region" description="Helical" evidence="4">
    <location>
        <begin position="43"/>
        <end position="64"/>
    </location>
</feature>
<dbReference type="Pfam" id="PF25917">
    <property type="entry name" value="BSH_RND"/>
    <property type="match status" value="1"/>
</dbReference>
<keyword evidence="4" id="KW-0812">Transmembrane</keyword>
<sequence>MPDSSVQEPDFSTSSSPPPPRKVALKSSEHTSLLRKLPGMRTLFSIILIAACLIGGGFVTWLVASMREDPKRAEPVERSHIVQVYQADSVTIQEMLTGFGTARAMQEVILSAQVSGEIVETIVPLKIGKEISAASFQTDVDGVSKQSSGDLIARIDPQTYQERVEQAEDLLNEDQAELNRLEQEQKNFTRRLQIAEKNFNAFISEYKRVENLVRQEIASPSDLTTAELDLRKYEEAKVQLETELALMPQKIKQVEAKRQTRRNELDLAKLEVERTSVTSPISGQLSKINVEKGQYVRVGDPLVTVTSKKQVEIPIGIAMEDYLKIIPRIAAGEYPTARISTRSTADAYWEGLVTRASPTADAQTRTVDVFVVVDNENSASPLLPGTFVTVQIEGPVYENVIAIPRDAVIDDEILLAQDGKVVSVPIEKTIDIQTIRILKDQLTPGDQVIMTNLDILKQGDKIKITEDSTQTLEDEMKRMQIPNFRIFPQP</sequence>
<evidence type="ECO:0000259" key="5">
    <source>
        <dbReference type="Pfam" id="PF25917"/>
    </source>
</evidence>
<name>A0A5C5XNK9_9PLAN</name>
<feature type="compositionally biased region" description="Polar residues" evidence="3">
    <location>
        <begin position="1"/>
        <end position="11"/>
    </location>
</feature>
<dbReference type="EMBL" id="SJPG01000001">
    <property type="protein sequence ID" value="TWT64071.1"/>
    <property type="molecule type" value="Genomic_DNA"/>
</dbReference>
<dbReference type="Pfam" id="PF25954">
    <property type="entry name" value="Beta-barrel_RND_2"/>
    <property type="match status" value="1"/>
</dbReference>
<keyword evidence="4" id="KW-1133">Transmembrane helix</keyword>
<dbReference type="PANTHER" id="PTHR30469">
    <property type="entry name" value="MULTIDRUG RESISTANCE PROTEIN MDTA"/>
    <property type="match status" value="1"/>
</dbReference>
<keyword evidence="2" id="KW-0175">Coiled coil</keyword>